<dbReference type="GO" id="GO:0005789">
    <property type="term" value="C:endoplasmic reticulum membrane"/>
    <property type="evidence" value="ECO:0007669"/>
    <property type="project" value="TreeGrafter"/>
</dbReference>
<dbReference type="Pfam" id="PF08636">
    <property type="entry name" value="Pkr1"/>
    <property type="match status" value="1"/>
</dbReference>
<dbReference type="EMBL" id="CCYD01000645">
    <property type="protein sequence ID" value="CEG42565.1"/>
    <property type="molecule type" value="Genomic_DNA"/>
</dbReference>
<reference evidence="3" key="1">
    <citation type="submission" date="2014-09" db="EMBL/GenBank/DDBJ databases">
        <authorList>
            <person name="Sharma Rahul"/>
            <person name="Thines Marco"/>
        </authorList>
    </citation>
    <scope>NUCLEOTIDE SEQUENCE [LARGE SCALE GENOMIC DNA]</scope>
</reference>
<evidence type="ECO:0000313" key="3">
    <source>
        <dbReference type="Proteomes" id="UP000054928"/>
    </source>
</evidence>
<dbReference type="RefSeq" id="XP_024578934.1">
    <property type="nucleotide sequence ID" value="XM_024728459.2"/>
</dbReference>
<dbReference type="AlphaFoldDB" id="A0A0P1AMZ1"/>
<dbReference type="PANTHER" id="PTHR28251:SF1">
    <property type="entry name" value="V-TYPE ATPASE ASSEMBLY FACTOR PKR1"/>
    <property type="match status" value="1"/>
</dbReference>
<keyword evidence="1" id="KW-0812">Transmembrane</keyword>
<keyword evidence="3" id="KW-1185">Reference proteome</keyword>
<dbReference type="OMA" id="SINWFII"/>
<sequence length="91" mass="10523">MQSVVQNFLRPGSREFVIVLNVVLALLFVVMLSLVYTELEDSYHVFIMLFLVIGLTISINWFMIEAKDLKHIHVAQDDKQSEKSSQRPKTN</sequence>
<dbReference type="Proteomes" id="UP000054928">
    <property type="component" value="Unassembled WGS sequence"/>
</dbReference>
<dbReference type="GO" id="GO:0070072">
    <property type="term" value="P:vacuolar proton-transporting V-type ATPase complex assembly"/>
    <property type="evidence" value="ECO:0007669"/>
    <property type="project" value="InterPro"/>
</dbReference>
<protein>
    <submittedName>
        <fullName evidence="2">Endoplasmic reticulum, protein Pkr1</fullName>
    </submittedName>
</protein>
<proteinExistence type="predicted"/>
<dbReference type="OrthoDB" id="74580at2759"/>
<feature type="transmembrane region" description="Helical" evidence="1">
    <location>
        <begin position="16"/>
        <end position="37"/>
    </location>
</feature>
<dbReference type="PANTHER" id="PTHR28251">
    <property type="entry name" value="V-TYPE ATPASE ASSEMBLY FACTOR PKR1"/>
    <property type="match status" value="1"/>
</dbReference>
<dbReference type="GeneID" id="36409688"/>
<keyword evidence="1" id="KW-0472">Membrane</keyword>
<evidence type="ECO:0000313" key="2">
    <source>
        <dbReference type="EMBL" id="CEG42565.1"/>
    </source>
</evidence>
<dbReference type="InterPro" id="IPR013945">
    <property type="entry name" value="Pkr1"/>
</dbReference>
<evidence type="ECO:0000256" key="1">
    <source>
        <dbReference type="SAM" id="Phobius"/>
    </source>
</evidence>
<feature type="transmembrane region" description="Helical" evidence="1">
    <location>
        <begin position="43"/>
        <end position="63"/>
    </location>
</feature>
<accession>A0A0P1AMZ1</accession>
<organism evidence="2 3">
    <name type="scientific">Plasmopara halstedii</name>
    <name type="common">Downy mildew of sunflower</name>
    <dbReference type="NCBI Taxonomy" id="4781"/>
    <lineage>
        <taxon>Eukaryota</taxon>
        <taxon>Sar</taxon>
        <taxon>Stramenopiles</taxon>
        <taxon>Oomycota</taxon>
        <taxon>Peronosporomycetes</taxon>
        <taxon>Peronosporales</taxon>
        <taxon>Peronosporaceae</taxon>
        <taxon>Plasmopara</taxon>
    </lineage>
</organism>
<name>A0A0P1AMZ1_PLAHL</name>
<keyword evidence="1" id="KW-1133">Transmembrane helix</keyword>